<gene>
    <name evidence="2" type="ORF">GCM10009789_26600</name>
</gene>
<proteinExistence type="predicted"/>
<name>A0ABP4P2N2_9ACTN</name>
<keyword evidence="1" id="KW-0812">Transmembrane</keyword>
<comment type="caution">
    <text evidence="2">The sequence shown here is derived from an EMBL/GenBank/DDBJ whole genome shotgun (WGS) entry which is preliminary data.</text>
</comment>
<keyword evidence="1" id="KW-1133">Transmembrane helix</keyword>
<evidence type="ECO:0000256" key="1">
    <source>
        <dbReference type="SAM" id="Phobius"/>
    </source>
</evidence>
<dbReference type="EMBL" id="BAAAOS010000018">
    <property type="protein sequence ID" value="GAA1571722.1"/>
    <property type="molecule type" value="Genomic_DNA"/>
</dbReference>
<organism evidence="2 3">
    <name type="scientific">Kribbella sancticallisti</name>
    <dbReference type="NCBI Taxonomy" id="460087"/>
    <lineage>
        <taxon>Bacteria</taxon>
        <taxon>Bacillati</taxon>
        <taxon>Actinomycetota</taxon>
        <taxon>Actinomycetes</taxon>
        <taxon>Propionibacteriales</taxon>
        <taxon>Kribbellaceae</taxon>
        <taxon>Kribbella</taxon>
    </lineage>
</organism>
<reference evidence="3" key="1">
    <citation type="journal article" date="2019" name="Int. J. Syst. Evol. Microbiol.">
        <title>The Global Catalogue of Microorganisms (GCM) 10K type strain sequencing project: providing services to taxonomists for standard genome sequencing and annotation.</title>
        <authorList>
            <consortium name="The Broad Institute Genomics Platform"/>
            <consortium name="The Broad Institute Genome Sequencing Center for Infectious Disease"/>
            <person name="Wu L."/>
            <person name="Ma J."/>
        </authorList>
    </citation>
    <scope>NUCLEOTIDE SEQUENCE [LARGE SCALE GENOMIC DNA]</scope>
    <source>
        <strain evidence="3">JCM 14969</strain>
    </source>
</reference>
<keyword evidence="3" id="KW-1185">Reference proteome</keyword>
<feature type="transmembrane region" description="Helical" evidence="1">
    <location>
        <begin position="36"/>
        <end position="60"/>
    </location>
</feature>
<sequence>MSSTAATAIPNAATHGSYLGSASIDLTTTAQTAGQVATVALVVTVCIAFYLLTCAVWPFGKCRRCKGVGKFKSPFGNAYRHCGRCDGSGLRVRFGRKVISYYRRTHAAASNATSKGARK</sequence>
<accession>A0ABP4P2N2</accession>
<evidence type="ECO:0000313" key="3">
    <source>
        <dbReference type="Proteomes" id="UP001500393"/>
    </source>
</evidence>
<dbReference type="Proteomes" id="UP001500393">
    <property type="component" value="Unassembled WGS sequence"/>
</dbReference>
<protein>
    <submittedName>
        <fullName evidence="2">Uncharacterized protein</fullName>
    </submittedName>
</protein>
<keyword evidence="1" id="KW-0472">Membrane</keyword>
<evidence type="ECO:0000313" key="2">
    <source>
        <dbReference type="EMBL" id="GAA1571722.1"/>
    </source>
</evidence>
<dbReference type="RefSeq" id="WP_344213438.1">
    <property type="nucleotide sequence ID" value="NZ_BAAAOS010000018.1"/>
</dbReference>